<accession>A0A1I2GF07</accession>
<reference evidence="2" key="1">
    <citation type="submission" date="2016-10" db="EMBL/GenBank/DDBJ databases">
        <authorList>
            <person name="Varghese N."/>
            <person name="Submissions S."/>
        </authorList>
    </citation>
    <scope>NUCLEOTIDE SEQUENCE [LARGE SCALE GENOMIC DNA]</scope>
    <source>
        <strain evidence="2">CGMCC 1.10223</strain>
    </source>
</reference>
<dbReference type="RefSeq" id="WP_269431312.1">
    <property type="nucleotide sequence ID" value="NZ_FONN01000015.1"/>
</dbReference>
<dbReference type="AlphaFoldDB" id="A0A1I2GF07"/>
<proteinExistence type="predicted"/>
<organism evidence="1 2">
    <name type="scientific">Paenibacillus algorifonticola</name>
    <dbReference type="NCBI Taxonomy" id="684063"/>
    <lineage>
        <taxon>Bacteria</taxon>
        <taxon>Bacillati</taxon>
        <taxon>Bacillota</taxon>
        <taxon>Bacilli</taxon>
        <taxon>Bacillales</taxon>
        <taxon>Paenibacillaceae</taxon>
        <taxon>Paenibacillus</taxon>
    </lineage>
</organism>
<evidence type="ECO:0000313" key="1">
    <source>
        <dbReference type="EMBL" id="SFF15221.1"/>
    </source>
</evidence>
<evidence type="ECO:0000313" key="2">
    <source>
        <dbReference type="Proteomes" id="UP000183410"/>
    </source>
</evidence>
<dbReference type="EMBL" id="FONN01000015">
    <property type="protein sequence ID" value="SFF15221.1"/>
    <property type="molecule type" value="Genomic_DNA"/>
</dbReference>
<sequence length="41" mass="4110">MAAASKSGSANLGAGTIDFSQKFGYDGYRYTVSDVTGDGSG</sequence>
<protein>
    <submittedName>
        <fullName evidence="1">Uncharacterized protein</fullName>
    </submittedName>
</protein>
<gene>
    <name evidence="1" type="ORF">SAMN04487969_115132</name>
</gene>
<dbReference type="Proteomes" id="UP000183410">
    <property type="component" value="Unassembled WGS sequence"/>
</dbReference>
<name>A0A1I2GF07_9BACL</name>
<keyword evidence="2" id="KW-1185">Reference proteome</keyword>